<evidence type="ECO:0000256" key="2">
    <source>
        <dbReference type="ARBA" id="ARBA00022552"/>
    </source>
</evidence>
<gene>
    <name evidence="6 7" type="primary">rsmG</name>
    <name evidence="7" type="ORF">H0A36_01285</name>
</gene>
<dbReference type="NCBIfam" id="TIGR00138">
    <property type="entry name" value="rsmG_gidB"/>
    <property type="match status" value="1"/>
</dbReference>
<evidence type="ECO:0000256" key="3">
    <source>
        <dbReference type="ARBA" id="ARBA00022603"/>
    </source>
</evidence>
<evidence type="ECO:0000313" key="8">
    <source>
        <dbReference type="Proteomes" id="UP000569732"/>
    </source>
</evidence>
<evidence type="ECO:0000256" key="6">
    <source>
        <dbReference type="HAMAP-Rule" id="MF_00074"/>
    </source>
</evidence>
<dbReference type="EMBL" id="JACCKB010000001">
    <property type="protein sequence ID" value="NYZ64620.1"/>
    <property type="molecule type" value="Genomic_DNA"/>
</dbReference>
<keyword evidence="8" id="KW-1185">Reference proteome</keyword>
<keyword evidence="5 6" id="KW-0949">S-adenosyl-L-methionine</keyword>
<evidence type="ECO:0000256" key="1">
    <source>
        <dbReference type="ARBA" id="ARBA00022490"/>
    </source>
</evidence>
<feature type="binding site" evidence="6">
    <location>
        <position position="84"/>
    </location>
    <ligand>
        <name>S-adenosyl-L-methionine</name>
        <dbReference type="ChEBI" id="CHEBI:59789"/>
    </ligand>
</feature>
<feature type="binding site" evidence="6">
    <location>
        <position position="150"/>
    </location>
    <ligand>
        <name>S-adenosyl-L-methionine</name>
        <dbReference type="ChEBI" id="CHEBI:59789"/>
    </ligand>
</feature>
<feature type="binding site" evidence="6">
    <location>
        <position position="89"/>
    </location>
    <ligand>
        <name>S-adenosyl-L-methionine</name>
        <dbReference type="ChEBI" id="CHEBI:59789"/>
    </ligand>
</feature>
<dbReference type="AlphaFoldDB" id="A0A853HS47"/>
<dbReference type="PANTHER" id="PTHR31760:SF0">
    <property type="entry name" value="S-ADENOSYL-L-METHIONINE-DEPENDENT METHYLTRANSFERASES SUPERFAMILY PROTEIN"/>
    <property type="match status" value="1"/>
</dbReference>
<dbReference type="InterPro" id="IPR029063">
    <property type="entry name" value="SAM-dependent_MTases_sf"/>
</dbReference>
<dbReference type="CDD" id="cd02440">
    <property type="entry name" value="AdoMet_MTases"/>
    <property type="match status" value="1"/>
</dbReference>
<organism evidence="7 8">
    <name type="scientific">Spartinivicinus marinus</name>
    <dbReference type="NCBI Taxonomy" id="2994442"/>
    <lineage>
        <taxon>Bacteria</taxon>
        <taxon>Pseudomonadati</taxon>
        <taxon>Pseudomonadota</taxon>
        <taxon>Gammaproteobacteria</taxon>
        <taxon>Oceanospirillales</taxon>
        <taxon>Zooshikellaceae</taxon>
        <taxon>Spartinivicinus</taxon>
    </lineage>
</organism>
<dbReference type="RefSeq" id="WP_180566640.1">
    <property type="nucleotide sequence ID" value="NZ_JACCKB010000001.1"/>
</dbReference>
<dbReference type="Gene3D" id="3.40.50.150">
    <property type="entry name" value="Vaccinia Virus protein VP39"/>
    <property type="match status" value="1"/>
</dbReference>
<feature type="binding site" evidence="6">
    <location>
        <begin position="135"/>
        <end position="136"/>
    </location>
    <ligand>
        <name>S-adenosyl-L-methionine</name>
        <dbReference type="ChEBI" id="CHEBI:59789"/>
    </ligand>
</feature>
<comment type="caution">
    <text evidence="6">Lacks conserved residue(s) required for the propagation of feature annotation.</text>
</comment>
<dbReference type="HAMAP" id="MF_00074">
    <property type="entry name" value="16SrRNA_methyltr_G"/>
    <property type="match status" value="1"/>
</dbReference>
<evidence type="ECO:0000256" key="4">
    <source>
        <dbReference type="ARBA" id="ARBA00022679"/>
    </source>
</evidence>
<dbReference type="PIRSF" id="PIRSF003078">
    <property type="entry name" value="GidB"/>
    <property type="match status" value="1"/>
</dbReference>
<evidence type="ECO:0000313" key="7">
    <source>
        <dbReference type="EMBL" id="NYZ64620.1"/>
    </source>
</evidence>
<dbReference type="GO" id="GO:0070043">
    <property type="term" value="F:rRNA (guanine-N7-)-methyltransferase activity"/>
    <property type="evidence" value="ECO:0007669"/>
    <property type="project" value="UniProtKB-UniRule"/>
</dbReference>
<proteinExistence type="inferred from homology"/>
<keyword evidence="1 6" id="KW-0963">Cytoplasm</keyword>
<dbReference type="InterPro" id="IPR003682">
    <property type="entry name" value="rRNA_ssu_MeTfrase_G"/>
</dbReference>
<evidence type="ECO:0000256" key="5">
    <source>
        <dbReference type="ARBA" id="ARBA00022691"/>
    </source>
</evidence>
<dbReference type="EC" id="2.1.1.170" evidence="6"/>
<comment type="subcellular location">
    <subcellularLocation>
        <location evidence="6">Cytoplasm</location>
    </subcellularLocation>
</comment>
<comment type="catalytic activity">
    <reaction evidence="6">
        <text>guanosine(527) in 16S rRNA + S-adenosyl-L-methionine = N(7)-methylguanosine(527) in 16S rRNA + S-adenosyl-L-homocysteine</text>
        <dbReference type="Rhea" id="RHEA:42732"/>
        <dbReference type="Rhea" id="RHEA-COMP:10209"/>
        <dbReference type="Rhea" id="RHEA-COMP:10210"/>
        <dbReference type="ChEBI" id="CHEBI:57856"/>
        <dbReference type="ChEBI" id="CHEBI:59789"/>
        <dbReference type="ChEBI" id="CHEBI:74269"/>
        <dbReference type="ChEBI" id="CHEBI:74480"/>
        <dbReference type="EC" id="2.1.1.170"/>
    </reaction>
</comment>
<reference evidence="7 8" key="1">
    <citation type="submission" date="2020-07" db="EMBL/GenBank/DDBJ databases">
        <title>Endozoicomonas sp. nov., isolated from sediment.</title>
        <authorList>
            <person name="Gu T."/>
        </authorList>
    </citation>
    <scope>NUCLEOTIDE SEQUENCE [LARGE SCALE GENOMIC DNA]</scope>
    <source>
        <strain evidence="7 8">SM1973</strain>
    </source>
</reference>
<dbReference type="GO" id="GO:0005829">
    <property type="term" value="C:cytosol"/>
    <property type="evidence" value="ECO:0007669"/>
    <property type="project" value="TreeGrafter"/>
</dbReference>
<name>A0A853HS47_9GAMM</name>
<dbReference type="PANTHER" id="PTHR31760">
    <property type="entry name" value="S-ADENOSYL-L-METHIONINE-DEPENDENT METHYLTRANSFERASES SUPERFAMILY PROTEIN"/>
    <property type="match status" value="1"/>
</dbReference>
<dbReference type="SUPFAM" id="SSF53335">
    <property type="entry name" value="S-adenosyl-L-methionine-dependent methyltransferases"/>
    <property type="match status" value="1"/>
</dbReference>
<keyword evidence="4 6" id="KW-0808">Transferase</keyword>
<dbReference type="Proteomes" id="UP000569732">
    <property type="component" value="Unassembled WGS sequence"/>
</dbReference>
<keyword evidence="2 6" id="KW-0698">rRNA processing</keyword>
<comment type="caution">
    <text evidence="7">The sequence shown here is derived from an EMBL/GenBank/DDBJ whole genome shotgun (WGS) entry which is preliminary data.</text>
</comment>
<dbReference type="Pfam" id="PF02527">
    <property type="entry name" value="GidB"/>
    <property type="match status" value="1"/>
</dbReference>
<accession>A0A853HS47</accession>
<keyword evidence="3 6" id="KW-0489">Methyltransferase</keyword>
<comment type="function">
    <text evidence="6">Specifically methylates the N7 position of guanine in position 527 of 16S rRNA.</text>
</comment>
<comment type="similarity">
    <text evidence="6">Belongs to the methyltransferase superfamily. RNA methyltransferase RsmG family.</text>
</comment>
<protein>
    <recommendedName>
        <fullName evidence="6">Ribosomal RNA small subunit methyltransferase G</fullName>
        <ecNumber evidence="6">2.1.1.170</ecNumber>
    </recommendedName>
    <alternativeName>
        <fullName evidence="6">16S rRNA 7-methylguanosine methyltransferase</fullName>
        <shortName evidence="6">16S rRNA m7G methyltransferase</shortName>
    </alternativeName>
</protein>
<sequence length="223" mass="24843">MNLHSTQNSQELAKAIATGVSSMGLQLTQSQLERLTAYLLLLNKWNKAYNLTAVRDIQQMIPRHLLDSLSVVPYIEGSHILDVGTGPGLPGIPLAICFPDKQFTLLDSNGKKTRFLVQAKSALQLDNIQVVQKRVEQFQVDNPFDIIVSRAFSALQDMVKWTQHLLAPKGYFYAMKGVYPKEEIQQAEALSTKLVKSIPLEVANCEGERHLVILQNNNVNSAS</sequence>